<protein>
    <recommendedName>
        <fullName evidence="3">DNA methylase N-4/N-6 domain-containing protein</fullName>
    </recommendedName>
</protein>
<dbReference type="GO" id="GO:0008170">
    <property type="term" value="F:N-methyltransferase activity"/>
    <property type="evidence" value="ECO:0007669"/>
    <property type="project" value="InterPro"/>
</dbReference>
<feature type="non-terminal residue" evidence="4">
    <location>
        <position position="156"/>
    </location>
</feature>
<proteinExistence type="predicted"/>
<dbReference type="PANTHER" id="PTHR13370">
    <property type="entry name" value="RNA METHYLASE-RELATED"/>
    <property type="match status" value="1"/>
</dbReference>
<dbReference type="InterPro" id="IPR002941">
    <property type="entry name" value="DNA_methylase_N4/N6"/>
</dbReference>
<organism evidence="4">
    <name type="scientific">marine sediment metagenome</name>
    <dbReference type="NCBI Taxonomy" id="412755"/>
    <lineage>
        <taxon>unclassified sequences</taxon>
        <taxon>metagenomes</taxon>
        <taxon>ecological metagenomes</taxon>
    </lineage>
</organism>
<sequence>MELFQVFWDEGKKLFLEFKKDERENQFLLPEKIKRLNLKFEISKTAKQDIFSNQPPYLVSIKKLYYSDEYLCFSIDLDEKPGNAVGDVWNDIYSYQTRTRSKEYLGYPTQKPEELLERIILASSNEDDIVADFFCGTGTTLAVANKLNRKWIGVDN</sequence>
<gene>
    <name evidence="4" type="ORF">S01H4_03275</name>
</gene>
<keyword evidence="2" id="KW-0808">Transferase</keyword>
<dbReference type="AlphaFoldDB" id="X0ZE72"/>
<reference evidence="4" key="1">
    <citation type="journal article" date="2014" name="Front. Microbiol.">
        <title>High frequency of phylogenetically diverse reductive dehalogenase-homologous genes in deep subseafloor sedimentary metagenomes.</title>
        <authorList>
            <person name="Kawai M."/>
            <person name="Futagami T."/>
            <person name="Toyoda A."/>
            <person name="Takaki Y."/>
            <person name="Nishi S."/>
            <person name="Hori S."/>
            <person name="Arai W."/>
            <person name="Tsubouchi T."/>
            <person name="Morono Y."/>
            <person name="Uchiyama I."/>
            <person name="Ito T."/>
            <person name="Fujiyama A."/>
            <person name="Inagaki F."/>
            <person name="Takami H."/>
        </authorList>
    </citation>
    <scope>NUCLEOTIDE SEQUENCE</scope>
    <source>
        <strain evidence="4">Expedition CK06-06</strain>
    </source>
</reference>
<dbReference type="Gene3D" id="3.40.50.150">
    <property type="entry name" value="Vaccinia Virus protein VP39"/>
    <property type="match status" value="1"/>
</dbReference>
<dbReference type="Pfam" id="PF01555">
    <property type="entry name" value="N6_N4_Mtase"/>
    <property type="match status" value="1"/>
</dbReference>
<dbReference type="GO" id="GO:0003677">
    <property type="term" value="F:DNA binding"/>
    <property type="evidence" value="ECO:0007669"/>
    <property type="project" value="InterPro"/>
</dbReference>
<accession>X0ZE72</accession>
<dbReference type="GO" id="GO:0032259">
    <property type="term" value="P:methylation"/>
    <property type="evidence" value="ECO:0007669"/>
    <property type="project" value="UniProtKB-KW"/>
</dbReference>
<keyword evidence="1" id="KW-0489">Methyltransferase</keyword>
<dbReference type="GO" id="GO:0005737">
    <property type="term" value="C:cytoplasm"/>
    <property type="evidence" value="ECO:0007669"/>
    <property type="project" value="TreeGrafter"/>
</dbReference>
<evidence type="ECO:0000256" key="2">
    <source>
        <dbReference type="ARBA" id="ARBA00022679"/>
    </source>
</evidence>
<name>X0ZE72_9ZZZZ</name>
<dbReference type="EMBL" id="BART01000790">
    <property type="protein sequence ID" value="GAG56482.1"/>
    <property type="molecule type" value="Genomic_DNA"/>
</dbReference>
<evidence type="ECO:0000256" key="1">
    <source>
        <dbReference type="ARBA" id="ARBA00022603"/>
    </source>
</evidence>
<feature type="domain" description="DNA methylase N-4/N-6" evidence="3">
    <location>
        <begin position="13"/>
        <end position="155"/>
    </location>
</feature>
<evidence type="ECO:0000313" key="4">
    <source>
        <dbReference type="EMBL" id="GAG56482.1"/>
    </source>
</evidence>
<dbReference type="SUPFAM" id="SSF53335">
    <property type="entry name" value="S-adenosyl-L-methionine-dependent methyltransferases"/>
    <property type="match status" value="1"/>
</dbReference>
<dbReference type="InterPro" id="IPR029063">
    <property type="entry name" value="SAM-dependent_MTases_sf"/>
</dbReference>
<evidence type="ECO:0000259" key="3">
    <source>
        <dbReference type="Pfam" id="PF01555"/>
    </source>
</evidence>
<dbReference type="PANTHER" id="PTHR13370:SF3">
    <property type="entry name" value="TRNA (GUANINE(10)-N2)-METHYLTRANSFERASE HOMOLOG"/>
    <property type="match status" value="1"/>
</dbReference>
<dbReference type="GO" id="GO:0009007">
    <property type="term" value="F:site-specific DNA-methyltransferase (adenine-specific) activity"/>
    <property type="evidence" value="ECO:0007669"/>
    <property type="project" value="TreeGrafter"/>
</dbReference>
<comment type="caution">
    <text evidence="4">The sequence shown here is derived from an EMBL/GenBank/DDBJ whole genome shotgun (WGS) entry which is preliminary data.</text>
</comment>